<organism evidence="1 2">
    <name type="scientific">Liparis tanakae</name>
    <name type="common">Tanaka's snailfish</name>
    <dbReference type="NCBI Taxonomy" id="230148"/>
    <lineage>
        <taxon>Eukaryota</taxon>
        <taxon>Metazoa</taxon>
        <taxon>Chordata</taxon>
        <taxon>Craniata</taxon>
        <taxon>Vertebrata</taxon>
        <taxon>Euteleostomi</taxon>
        <taxon>Actinopterygii</taxon>
        <taxon>Neopterygii</taxon>
        <taxon>Teleostei</taxon>
        <taxon>Neoteleostei</taxon>
        <taxon>Acanthomorphata</taxon>
        <taxon>Eupercaria</taxon>
        <taxon>Perciformes</taxon>
        <taxon>Cottioidei</taxon>
        <taxon>Cottales</taxon>
        <taxon>Liparidae</taxon>
        <taxon>Liparis</taxon>
    </lineage>
</organism>
<comment type="caution">
    <text evidence="1">The sequence shown here is derived from an EMBL/GenBank/DDBJ whole genome shotgun (WGS) entry which is preliminary data.</text>
</comment>
<evidence type="ECO:0000313" key="1">
    <source>
        <dbReference type="EMBL" id="TNN81650.1"/>
    </source>
</evidence>
<dbReference type="EMBL" id="SRLO01000045">
    <property type="protein sequence ID" value="TNN81650.1"/>
    <property type="molecule type" value="Genomic_DNA"/>
</dbReference>
<name>A0A4Z2IUI7_9TELE</name>
<accession>A0A4Z2IUI7</accession>
<sequence>MVLIHRGLSNSSCNRVLCSGGKMGGGGLMEELTTGFSGCAVQRTVEKLKPVDVGLLAGGLSRQSRGGVALLTCWEEDEVFCWEGGGGGGLQGEELMDRPQSQRGSQGLRLPEVMAHGWSLSTMQICCSAAAKWTRFHFESGQRKGRRWKFHS</sequence>
<reference evidence="1 2" key="1">
    <citation type="submission" date="2019-03" db="EMBL/GenBank/DDBJ databases">
        <title>First draft genome of Liparis tanakae, snailfish: a comprehensive survey of snailfish specific genes.</title>
        <authorList>
            <person name="Kim W."/>
            <person name="Song I."/>
            <person name="Jeong J.-H."/>
            <person name="Kim D."/>
            <person name="Kim S."/>
            <person name="Ryu S."/>
            <person name="Song J.Y."/>
            <person name="Lee S.K."/>
        </authorList>
    </citation>
    <scope>NUCLEOTIDE SEQUENCE [LARGE SCALE GENOMIC DNA]</scope>
    <source>
        <tissue evidence="1">Muscle</tissue>
    </source>
</reference>
<keyword evidence="2" id="KW-1185">Reference proteome</keyword>
<evidence type="ECO:0000313" key="2">
    <source>
        <dbReference type="Proteomes" id="UP000314294"/>
    </source>
</evidence>
<dbReference type="Proteomes" id="UP000314294">
    <property type="component" value="Unassembled WGS sequence"/>
</dbReference>
<proteinExistence type="predicted"/>
<gene>
    <name evidence="1" type="ORF">EYF80_008096</name>
</gene>
<protein>
    <submittedName>
        <fullName evidence="1">Uncharacterized protein</fullName>
    </submittedName>
</protein>
<dbReference type="AlphaFoldDB" id="A0A4Z2IUI7"/>